<sequence>MTGSPLTRAAVLELQDMDGNIATSDNTTVVTAVVTSGVGGTLTQATATANQGVVTFTNLALTGTPGVSYKLTFTGVIGGSSVAAPESDGLTPVHAIPAKVTTRGGNVVGALSGENLASQPSLYVRDRFNNIAISDNTTVVTASILNDVTGSVSGNVTATAVNGVVTFSGLKVAGTPGTDYTLRYTAEWSGTTLTSATSNPFHVSKVADVTLSYATQAYVPNAVVPAVFNTDSPAGITYTTNASSLVCELDPGTGDLTIKGAGNCLVRVDVDTDLDGFYLANYAEATLVITKATQAAVNITSAATVDYWSGLTPVVTGGSGTGAISTTVVDGSTCRLIGATILPGDAGSLCQITATRAGDTNYLPQTSAVQTIVVRKINQAALTIASANSMTVDSLSLFTAGGSGTGAVSYSLVSAGTARCSISGAVLSATASGSCSIRATKAASVNYNVITSATQTITVRKDSQTVAFTSTAPMNPIVLGTYVPTATATSGLAVTFSVANGSSCAVDSLDPGKIAFSSVGLCEIIATQAGSSRYATASVRQFIQVGALNQTINFPVIPDLAFGTPAFKIAPTTNAGTSAVISIATTSNSTACTLAGDVVTMNAAGVCEIVASQSGYGSYSAASDVVRTFNVLADQAGAPHIFSSSVATHEITASFTPPSYTGGAPILGFVLIATDSSGLTYENSACPVLTTTITCTIVGIPNNVAYTAVARAITTAGRGAVSNVTMSQTPIDAPMAVTNLSASTSSNNLVLNWTPPVAASGNGVTGYDIYVAPIGSAFPDTTPYHVSGAAADSTTIQNVLNQTTTQGASVRSATDVNFQRASASISFRRASVSSSTPSPSASQDPTPPAGYQVKIVTLSIWGSYATDTNSTIGFQTNFAVPLSPSQLTLTPSGSDLMISWSAPTADGGSTLIGYDVAVNGTLICSSTTALFCDFTPMAAGQTYNVQVFALNSVGRSTPSAASHAVPAPPAPPAAPVTPTPTTTATPTPTPTVTPTASPTPKPTVKPTVKPTPKPSVKPTSKPIAKPSATPKPTDEPSTAPVAPVDPGTPGEPGTPVVPGAPVPNPGIGATGDDEDKSVPFDPMGSPESIKAVTETTAKAAAIAAAMAAAAAAAAAAAGRSGGSSSGGSGSSDPGSIATIDATHEQYELRRRGRGDALKVWRRRWMRLLDKISIRATLLTAPISPVLSRIVVDGAYLRAAAGIFASLPTMAAAAVAFAALAVNGTAVSTPIWQLFLAITLIGIFDAFAGMVGTAIFVIGSLAIHALAGLAISMGDIRMMLGVIIVGFGPALLANSFRVFRKVPEKGSFYLWERIVDLGVLPFIGGWVTATMIGTLPALAGMTLAVANHVNDFALAVAAAIVIRVIAEEAVAREFPERLDTLHPTEVPATPGVQRWISLGFRLAVFIFVTAALMGNDWRVWFGSVLFVLPTMLGWWQDKFPNSKWVWRIMPQGIPGLAFTLLVASVTTSMVSSWFDGTPDAALWSFALLPIPMLALSILGLIGREGDEDEVRWIRQPRFVWVYRIGGIVMLVLTMKVAGVI</sequence>
<name>A0A6J6J0B1_9ZZZZ</name>
<feature type="region of interest" description="Disordered" evidence="1">
    <location>
        <begin position="1118"/>
        <end position="1137"/>
    </location>
</feature>
<feature type="region of interest" description="Disordered" evidence="1">
    <location>
        <begin position="956"/>
        <end position="1087"/>
    </location>
</feature>
<dbReference type="CDD" id="cd00063">
    <property type="entry name" value="FN3"/>
    <property type="match status" value="1"/>
</dbReference>
<keyword evidence="2" id="KW-0472">Membrane</keyword>
<feature type="transmembrane region" description="Helical" evidence="2">
    <location>
        <begin position="1519"/>
        <end position="1537"/>
    </location>
</feature>
<feature type="domain" description="Fibronectin type-III" evidence="3">
    <location>
        <begin position="880"/>
        <end position="970"/>
    </location>
</feature>
<dbReference type="SUPFAM" id="SSF49265">
    <property type="entry name" value="Fibronectin type III"/>
    <property type="match status" value="2"/>
</dbReference>
<dbReference type="SMART" id="SM00060">
    <property type="entry name" value="FN3"/>
    <property type="match status" value="3"/>
</dbReference>
<feature type="compositionally biased region" description="Low complexity" evidence="1">
    <location>
        <begin position="829"/>
        <end position="844"/>
    </location>
</feature>
<feature type="transmembrane region" description="Helical" evidence="2">
    <location>
        <begin position="1455"/>
        <end position="1473"/>
    </location>
</feature>
<feature type="compositionally biased region" description="Pro residues" evidence="1">
    <location>
        <begin position="987"/>
        <end position="1015"/>
    </location>
</feature>
<keyword evidence="2" id="KW-1133">Transmembrane helix</keyword>
<feature type="transmembrane region" description="Helical" evidence="2">
    <location>
        <begin position="1233"/>
        <end position="1266"/>
    </location>
</feature>
<feature type="compositionally biased region" description="Low complexity" evidence="1">
    <location>
        <begin position="1044"/>
        <end position="1057"/>
    </location>
</feature>
<evidence type="ECO:0000256" key="1">
    <source>
        <dbReference type="SAM" id="MobiDB-lite"/>
    </source>
</evidence>
<keyword evidence="2" id="KW-0812">Transmembrane</keyword>
<dbReference type="Pfam" id="PF00041">
    <property type="entry name" value="fn3"/>
    <property type="match status" value="1"/>
</dbReference>
<dbReference type="InterPro" id="IPR036116">
    <property type="entry name" value="FN3_sf"/>
</dbReference>
<organism evidence="4">
    <name type="scientific">freshwater metagenome</name>
    <dbReference type="NCBI Taxonomy" id="449393"/>
    <lineage>
        <taxon>unclassified sequences</taxon>
        <taxon>metagenomes</taxon>
        <taxon>ecological metagenomes</taxon>
    </lineage>
</organism>
<reference evidence="4" key="1">
    <citation type="submission" date="2020-05" db="EMBL/GenBank/DDBJ databases">
        <authorList>
            <person name="Chiriac C."/>
            <person name="Salcher M."/>
            <person name="Ghai R."/>
            <person name="Kavagutti S V."/>
        </authorList>
    </citation>
    <scope>NUCLEOTIDE SEQUENCE</scope>
</reference>
<protein>
    <submittedName>
        <fullName evidence="4">Unannotated protein</fullName>
    </submittedName>
</protein>
<feature type="domain" description="Fibronectin type-III" evidence="3">
    <location>
        <begin position="635"/>
        <end position="732"/>
    </location>
</feature>
<feature type="transmembrane region" description="Helical" evidence="2">
    <location>
        <begin position="1278"/>
        <end position="1298"/>
    </location>
</feature>
<dbReference type="PROSITE" id="PS50853">
    <property type="entry name" value="FN3"/>
    <property type="match status" value="3"/>
</dbReference>
<dbReference type="EMBL" id="CAEZVN010000030">
    <property type="protein sequence ID" value="CAB4630125.1"/>
    <property type="molecule type" value="Genomic_DNA"/>
</dbReference>
<dbReference type="InterPro" id="IPR003961">
    <property type="entry name" value="FN3_dom"/>
</dbReference>
<feature type="transmembrane region" description="Helical" evidence="2">
    <location>
        <begin position="1418"/>
        <end position="1434"/>
    </location>
</feature>
<feature type="transmembrane region" description="Helical" evidence="2">
    <location>
        <begin position="1197"/>
        <end position="1221"/>
    </location>
</feature>
<feature type="compositionally biased region" description="Low complexity" evidence="1">
    <location>
        <begin position="956"/>
        <end position="965"/>
    </location>
</feature>
<proteinExistence type="predicted"/>
<evidence type="ECO:0000259" key="3">
    <source>
        <dbReference type="PROSITE" id="PS50853"/>
    </source>
</evidence>
<dbReference type="Gene3D" id="2.60.40.10">
    <property type="entry name" value="Immunoglobulins"/>
    <property type="match status" value="3"/>
</dbReference>
<dbReference type="InterPro" id="IPR013783">
    <property type="entry name" value="Ig-like_fold"/>
</dbReference>
<feature type="region of interest" description="Disordered" evidence="1">
    <location>
        <begin position="829"/>
        <end position="848"/>
    </location>
</feature>
<feature type="transmembrane region" description="Helical" evidence="2">
    <location>
        <begin position="1479"/>
        <end position="1499"/>
    </location>
</feature>
<feature type="compositionally biased region" description="Pro residues" evidence="1">
    <location>
        <begin position="966"/>
        <end position="978"/>
    </location>
</feature>
<evidence type="ECO:0000256" key="2">
    <source>
        <dbReference type="SAM" id="Phobius"/>
    </source>
</evidence>
<feature type="transmembrane region" description="Helical" evidence="2">
    <location>
        <begin position="1391"/>
        <end position="1412"/>
    </location>
</feature>
<feature type="transmembrane region" description="Helical" evidence="2">
    <location>
        <begin position="1318"/>
        <end position="1345"/>
    </location>
</feature>
<gene>
    <name evidence="4" type="ORF">UFOPK2001_00463</name>
</gene>
<evidence type="ECO:0000313" key="4">
    <source>
        <dbReference type="EMBL" id="CAB4630125.1"/>
    </source>
</evidence>
<feature type="compositionally biased region" description="Gly residues" evidence="1">
    <location>
        <begin position="1119"/>
        <end position="1129"/>
    </location>
</feature>
<accession>A0A6J6J0B1</accession>
<feature type="domain" description="Fibronectin type-III" evidence="3">
    <location>
        <begin position="733"/>
        <end position="833"/>
    </location>
</feature>